<comment type="caution">
    <text evidence="2">The sequence shown here is derived from an EMBL/GenBank/DDBJ whole genome shotgun (WGS) entry which is preliminary data.</text>
</comment>
<feature type="region of interest" description="Disordered" evidence="1">
    <location>
        <begin position="1"/>
        <end position="25"/>
    </location>
</feature>
<keyword evidence="3" id="KW-1185">Reference proteome</keyword>
<evidence type="ECO:0000313" key="3">
    <source>
        <dbReference type="Proteomes" id="UP001356427"/>
    </source>
</evidence>
<evidence type="ECO:0000256" key="1">
    <source>
        <dbReference type="SAM" id="MobiDB-lite"/>
    </source>
</evidence>
<sequence length="56" mass="6525">MPVYIRKGPADIPEPSDSSQGDDEEELFLRDPDQLQDQLPQPFRMIDKVLDRLVDR</sequence>
<organism evidence="2 3">
    <name type="scientific">Coregonus suidteri</name>
    <dbReference type="NCBI Taxonomy" id="861788"/>
    <lineage>
        <taxon>Eukaryota</taxon>
        <taxon>Metazoa</taxon>
        <taxon>Chordata</taxon>
        <taxon>Craniata</taxon>
        <taxon>Vertebrata</taxon>
        <taxon>Euteleostomi</taxon>
        <taxon>Actinopterygii</taxon>
        <taxon>Neopterygii</taxon>
        <taxon>Teleostei</taxon>
        <taxon>Protacanthopterygii</taxon>
        <taxon>Salmoniformes</taxon>
        <taxon>Salmonidae</taxon>
        <taxon>Coregoninae</taxon>
        <taxon>Coregonus</taxon>
    </lineage>
</organism>
<dbReference type="EMBL" id="JAGTTL010000035">
    <property type="protein sequence ID" value="KAK6293955.1"/>
    <property type="molecule type" value="Genomic_DNA"/>
</dbReference>
<protein>
    <submittedName>
        <fullName evidence="2">Uncharacterized protein</fullName>
    </submittedName>
</protein>
<dbReference type="Proteomes" id="UP001356427">
    <property type="component" value="Unassembled WGS sequence"/>
</dbReference>
<name>A0AAN8KRC2_9TELE</name>
<feature type="non-terminal residue" evidence="2">
    <location>
        <position position="56"/>
    </location>
</feature>
<accession>A0AAN8KRC2</accession>
<dbReference type="AlphaFoldDB" id="A0AAN8KRC2"/>
<gene>
    <name evidence="2" type="ORF">J4Q44_G00347850</name>
</gene>
<evidence type="ECO:0000313" key="2">
    <source>
        <dbReference type="EMBL" id="KAK6293955.1"/>
    </source>
</evidence>
<reference evidence="2 3" key="1">
    <citation type="submission" date="2021-04" db="EMBL/GenBank/DDBJ databases">
        <authorList>
            <person name="De Guttry C."/>
            <person name="Zahm M."/>
            <person name="Klopp C."/>
            <person name="Cabau C."/>
            <person name="Louis A."/>
            <person name="Berthelot C."/>
            <person name="Parey E."/>
            <person name="Roest Crollius H."/>
            <person name="Montfort J."/>
            <person name="Robinson-Rechavi M."/>
            <person name="Bucao C."/>
            <person name="Bouchez O."/>
            <person name="Gislard M."/>
            <person name="Lluch J."/>
            <person name="Milhes M."/>
            <person name="Lampietro C."/>
            <person name="Lopez Roques C."/>
            <person name="Donnadieu C."/>
            <person name="Braasch I."/>
            <person name="Desvignes T."/>
            <person name="Postlethwait J."/>
            <person name="Bobe J."/>
            <person name="Wedekind C."/>
            <person name="Guiguen Y."/>
        </authorList>
    </citation>
    <scope>NUCLEOTIDE SEQUENCE [LARGE SCALE GENOMIC DNA]</scope>
    <source>
        <strain evidence="2">Cs_M1</strain>
        <tissue evidence="2">Blood</tissue>
    </source>
</reference>
<proteinExistence type="predicted"/>